<keyword evidence="4" id="KW-1185">Reference proteome</keyword>
<gene>
    <name evidence="3" type="primary">D14L</name>
    <name evidence="3" type="ORF">KSP40_PGU007791</name>
</gene>
<dbReference type="Proteomes" id="UP001412067">
    <property type="component" value="Unassembled WGS sequence"/>
</dbReference>
<organism evidence="3 4">
    <name type="scientific">Platanthera guangdongensis</name>
    <dbReference type="NCBI Taxonomy" id="2320717"/>
    <lineage>
        <taxon>Eukaryota</taxon>
        <taxon>Viridiplantae</taxon>
        <taxon>Streptophyta</taxon>
        <taxon>Embryophyta</taxon>
        <taxon>Tracheophyta</taxon>
        <taxon>Spermatophyta</taxon>
        <taxon>Magnoliopsida</taxon>
        <taxon>Liliopsida</taxon>
        <taxon>Asparagales</taxon>
        <taxon>Orchidaceae</taxon>
        <taxon>Orchidoideae</taxon>
        <taxon>Orchideae</taxon>
        <taxon>Orchidinae</taxon>
        <taxon>Platanthera</taxon>
    </lineage>
</organism>
<sequence>MGLRLCSPDCRRRHGVGGSSRVQPDSLQHSPRHRFKRRAHHIRERPERHPGPRHRPLPHTSKQQRPRRPVVVAEYLQKHLACESIVEIMPSDGHLPQLSSPEIVIPVLLRHIRYDIAA</sequence>
<feature type="region of interest" description="Disordered" evidence="2">
    <location>
        <begin position="1"/>
        <end position="69"/>
    </location>
</feature>
<evidence type="ECO:0000256" key="1">
    <source>
        <dbReference type="ARBA" id="ARBA00008645"/>
    </source>
</evidence>
<proteinExistence type="inferred from homology"/>
<protein>
    <submittedName>
        <fullName evidence="3">Esterase D14L</fullName>
    </submittedName>
</protein>
<dbReference type="Gene3D" id="3.40.50.1820">
    <property type="entry name" value="alpha/beta hydrolase"/>
    <property type="match status" value="1"/>
</dbReference>
<name>A0ABR2LKZ2_9ASPA</name>
<reference evidence="3 4" key="1">
    <citation type="journal article" date="2022" name="Nat. Plants">
        <title>Genomes of leafy and leafless Platanthera orchids illuminate the evolution of mycoheterotrophy.</title>
        <authorList>
            <person name="Li M.H."/>
            <person name="Liu K.W."/>
            <person name="Li Z."/>
            <person name="Lu H.C."/>
            <person name="Ye Q.L."/>
            <person name="Zhang D."/>
            <person name="Wang J.Y."/>
            <person name="Li Y.F."/>
            <person name="Zhong Z.M."/>
            <person name="Liu X."/>
            <person name="Yu X."/>
            <person name="Liu D.K."/>
            <person name="Tu X.D."/>
            <person name="Liu B."/>
            <person name="Hao Y."/>
            <person name="Liao X.Y."/>
            <person name="Jiang Y.T."/>
            <person name="Sun W.H."/>
            <person name="Chen J."/>
            <person name="Chen Y.Q."/>
            <person name="Ai Y."/>
            <person name="Zhai J.W."/>
            <person name="Wu S.S."/>
            <person name="Zhou Z."/>
            <person name="Hsiao Y.Y."/>
            <person name="Wu W.L."/>
            <person name="Chen Y.Y."/>
            <person name="Lin Y.F."/>
            <person name="Hsu J.L."/>
            <person name="Li C.Y."/>
            <person name="Wang Z.W."/>
            <person name="Zhao X."/>
            <person name="Zhong W.Y."/>
            <person name="Ma X.K."/>
            <person name="Ma L."/>
            <person name="Huang J."/>
            <person name="Chen G.Z."/>
            <person name="Huang M.Z."/>
            <person name="Huang L."/>
            <person name="Peng D.H."/>
            <person name="Luo Y.B."/>
            <person name="Zou S.Q."/>
            <person name="Chen S.P."/>
            <person name="Lan S."/>
            <person name="Tsai W.C."/>
            <person name="Van de Peer Y."/>
            <person name="Liu Z.J."/>
        </authorList>
    </citation>
    <scope>NUCLEOTIDE SEQUENCE [LARGE SCALE GENOMIC DNA]</scope>
    <source>
        <strain evidence="3">Lor288</strain>
    </source>
</reference>
<evidence type="ECO:0000313" key="4">
    <source>
        <dbReference type="Proteomes" id="UP001412067"/>
    </source>
</evidence>
<comment type="similarity">
    <text evidence="1">Belongs to the AB hydrolase superfamily.</text>
</comment>
<feature type="compositionally biased region" description="Basic residues" evidence="2">
    <location>
        <begin position="30"/>
        <end position="43"/>
    </location>
</feature>
<evidence type="ECO:0000313" key="3">
    <source>
        <dbReference type="EMBL" id="KAK8943704.1"/>
    </source>
</evidence>
<dbReference type="EMBL" id="JBBWWR010000018">
    <property type="protein sequence ID" value="KAK8943704.1"/>
    <property type="molecule type" value="Genomic_DNA"/>
</dbReference>
<comment type="caution">
    <text evidence="3">The sequence shown here is derived from an EMBL/GenBank/DDBJ whole genome shotgun (WGS) entry which is preliminary data.</text>
</comment>
<feature type="compositionally biased region" description="Basic residues" evidence="2">
    <location>
        <begin position="51"/>
        <end position="68"/>
    </location>
</feature>
<dbReference type="InterPro" id="IPR029058">
    <property type="entry name" value="AB_hydrolase_fold"/>
</dbReference>
<evidence type="ECO:0000256" key="2">
    <source>
        <dbReference type="SAM" id="MobiDB-lite"/>
    </source>
</evidence>
<accession>A0ABR2LKZ2</accession>
<dbReference type="PANTHER" id="PTHR43039">
    <property type="entry name" value="ESTERASE-RELATED"/>
    <property type="match status" value="1"/>
</dbReference>